<keyword evidence="5" id="KW-1185">Reference proteome</keyword>
<name>A0AAQ3VSV4_9ENTE</name>
<reference evidence="4" key="2">
    <citation type="submission" date="2024-03" db="EMBL/GenBank/DDBJ databases">
        <title>The Genome Sequence of Enterococcus sp. DIV0242b.</title>
        <authorList>
            <consortium name="The Broad Institute Genomics Platform"/>
            <consortium name="The Broad Institute Microbial Omics Core"/>
            <consortium name="The Broad Institute Genomic Center for Infectious Diseases"/>
            <person name="Earl A."/>
            <person name="Manson A."/>
            <person name="Gilmore M."/>
            <person name="Schwartman J."/>
            <person name="Shea T."/>
            <person name="Abouelleil A."/>
            <person name="Cao P."/>
            <person name="Chapman S."/>
            <person name="Cusick C."/>
            <person name="Young S."/>
            <person name="Neafsey D."/>
            <person name="Nusbaum C."/>
            <person name="Birren B."/>
        </authorList>
    </citation>
    <scope>NUCLEOTIDE SEQUENCE</scope>
    <source>
        <strain evidence="4">9E7_DIV0242</strain>
    </source>
</reference>
<keyword evidence="2" id="KW-0472">Membrane</keyword>
<dbReference type="Proteomes" id="UP000195141">
    <property type="component" value="Chromosome"/>
</dbReference>
<dbReference type="AlphaFoldDB" id="A0AAQ3VSV4"/>
<dbReference type="RefSeq" id="WP_339101885.1">
    <property type="nucleotide sequence ID" value="NZ_CP147247.1"/>
</dbReference>
<reference evidence="4" key="1">
    <citation type="submission" date="2017-05" db="EMBL/GenBank/DDBJ databases">
        <authorList>
            <consortium name="The Broad Institute Genomics Platform"/>
            <consortium name="The Broad Institute Genomic Center for Infectious Diseases"/>
            <person name="Earl A."/>
            <person name="Manson A."/>
            <person name="Schwartman J."/>
            <person name="Gilmore M."/>
            <person name="Abouelleil A."/>
            <person name="Cao P."/>
            <person name="Chapman S."/>
            <person name="Cusick C."/>
            <person name="Shea T."/>
            <person name="Young S."/>
            <person name="Neafsey D."/>
            <person name="Nusbaum C."/>
            <person name="Birren B."/>
        </authorList>
    </citation>
    <scope>NUCLEOTIDE SEQUENCE</scope>
    <source>
        <strain evidence="4">9E7_DIV0242</strain>
    </source>
</reference>
<evidence type="ECO:0000256" key="1">
    <source>
        <dbReference type="ARBA" id="ARBA00004241"/>
    </source>
</evidence>
<keyword evidence="2" id="KW-1133">Transmembrane helix</keyword>
<accession>A0AAQ3VSV4</accession>
<organism evidence="4 5">
    <name type="scientific">Candidatus Enterococcus clewellii</name>
    <dbReference type="NCBI Taxonomy" id="1834193"/>
    <lineage>
        <taxon>Bacteria</taxon>
        <taxon>Bacillati</taxon>
        <taxon>Bacillota</taxon>
        <taxon>Bacilli</taxon>
        <taxon>Lactobacillales</taxon>
        <taxon>Enterococcaceae</taxon>
        <taxon>Enterococcus</taxon>
    </lineage>
</organism>
<dbReference type="InterPro" id="IPR023346">
    <property type="entry name" value="Lysozyme-like_dom_sf"/>
</dbReference>
<gene>
    <name evidence="4" type="ORF">A5888_000498</name>
</gene>
<sequence>MKIIKRLGIIFISIIIISLLYIGYKIYGNVQQVIKYDNQVTEAVEANGISEYKDTVLAIIYTESKGQAADLMQSSESVYGQQAVIDDPQESIAYGVKFLAEAIQQNKEAGNDLWTAVQAYNYGLEYIRFVQEHGGKNTLALSEEYSKEFLSPLLGNSDAETYPYYRLQSIFHNGGFLYKNGGNMFYADIVKMNQRFIKWFG</sequence>
<dbReference type="InterPro" id="IPR047194">
    <property type="entry name" value="CwlT-like_lysozyme"/>
</dbReference>
<feature type="domain" description="CwlT-like lysozyme" evidence="3">
    <location>
        <begin position="31"/>
        <end position="193"/>
    </location>
</feature>
<evidence type="ECO:0000259" key="3">
    <source>
        <dbReference type="Pfam" id="PF13702"/>
    </source>
</evidence>
<comment type="subcellular location">
    <subcellularLocation>
        <location evidence="1">Cell surface</location>
    </subcellularLocation>
</comment>
<evidence type="ECO:0000256" key="2">
    <source>
        <dbReference type="SAM" id="Phobius"/>
    </source>
</evidence>
<dbReference type="CDD" id="cd16891">
    <property type="entry name" value="CwlT-like"/>
    <property type="match status" value="1"/>
</dbReference>
<evidence type="ECO:0000313" key="4">
    <source>
        <dbReference type="EMBL" id="WYJ88779.1"/>
    </source>
</evidence>
<protein>
    <recommendedName>
        <fullName evidence="3">CwlT-like lysozyme domain-containing protein</fullName>
    </recommendedName>
</protein>
<feature type="transmembrane region" description="Helical" evidence="2">
    <location>
        <begin position="7"/>
        <end position="24"/>
    </location>
</feature>
<dbReference type="EMBL" id="CP147247">
    <property type="protein sequence ID" value="WYJ88779.1"/>
    <property type="molecule type" value="Genomic_DNA"/>
</dbReference>
<dbReference type="SUPFAM" id="SSF53955">
    <property type="entry name" value="Lysozyme-like"/>
    <property type="match status" value="1"/>
</dbReference>
<evidence type="ECO:0000313" key="5">
    <source>
        <dbReference type="Proteomes" id="UP000195141"/>
    </source>
</evidence>
<dbReference type="GO" id="GO:0009986">
    <property type="term" value="C:cell surface"/>
    <property type="evidence" value="ECO:0007669"/>
    <property type="project" value="UniProtKB-SubCell"/>
</dbReference>
<keyword evidence="2" id="KW-0812">Transmembrane</keyword>
<dbReference type="Pfam" id="PF13702">
    <property type="entry name" value="Lysozyme_like"/>
    <property type="match status" value="1"/>
</dbReference>
<proteinExistence type="predicted"/>
<dbReference type="Gene3D" id="1.10.530.10">
    <property type="match status" value="1"/>
</dbReference>